<accession>A0AAV9AIB4</accession>
<sequence>MFSISEAAWTGYYHLHSCNSSIDCRDLSKADGQPLELEDIEKDLPQYALRMLRESKWTFITWEAVCARPHMRLHRRFDHLIKVPWAESGHMRVWPA</sequence>
<keyword evidence="2" id="KW-1185">Reference proteome</keyword>
<reference evidence="1" key="2">
    <citation type="submission" date="2023-06" db="EMBL/GenBank/DDBJ databases">
        <authorList>
            <person name="Ma L."/>
            <person name="Liu K.-W."/>
            <person name="Li Z."/>
            <person name="Hsiao Y.-Y."/>
            <person name="Qi Y."/>
            <person name="Fu T."/>
            <person name="Tang G."/>
            <person name="Zhang D."/>
            <person name="Sun W.-H."/>
            <person name="Liu D.-K."/>
            <person name="Li Y."/>
            <person name="Chen G.-Z."/>
            <person name="Liu X.-D."/>
            <person name="Liao X.-Y."/>
            <person name="Jiang Y.-T."/>
            <person name="Yu X."/>
            <person name="Hao Y."/>
            <person name="Huang J."/>
            <person name="Zhao X.-W."/>
            <person name="Ke S."/>
            <person name="Chen Y.-Y."/>
            <person name="Wu W.-L."/>
            <person name="Hsu J.-L."/>
            <person name="Lin Y.-F."/>
            <person name="Huang M.-D."/>
            <person name="Li C.-Y."/>
            <person name="Huang L."/>
            <person name="Wang Z.-W."/>
            <person name="Zhao X."/>
            <person name="Zhong W.-Y."/>
            <person name="Peng D.-H."/>
            <person name="Ahmad S."/>
            <person name="Lan S."/>
            <person name="Zhang J.-S."/>
            <person name="Tsai W.-C."/>
            <person name="Van De Peer Y."/>
            <person name="Liu Z.-J."/>
        </authorList>
    </citation>
    <scope>NUCLEOTIDE SEQUENCE</scope>
    <source>
        <strain evidence="1">SCP</strain>
        <tissue evidence="1">Leaves</tissue>
    </source>
</reference>
<name>A0AAV9AIB4_ACOGR</name>
<evidence type="ECO:0000313" key="1">
    <source>
        <dbReference type="EMBL" id="KAK1263948.1"/>
    </source>
</evidence>
<organism evidence="1 2">
    <name type="scientific">Acorus gramineus</name>
    <name type="common">Dwarf sweet flag</name>
    <dbReference type="NCBI Taxonomy" id="55184"/>
    <lineage>
        <taxon>Eukaryota</taxon>
        <taxon>Viridiplantae</taxon>
        <taxon>Streptophyta</taxon>
        <taxon>Embryophyta</taxon>
        <taxon>Tracheophyta</taxon>
        <taxon>Spermatophyta</taxon>
        <taxon>Magnoliopsida</taxon>
        <taxon>Liliopsida</taxon>
        <taxon>Acoraceae</taxon>
        <taxon>Acorus</taxon>
    </lineage>
</organism>
<protein>
    <submittedName>
        <fullName evidence="1">Uncharacterized protein</fullName>
    </submittedName>
</protein>
<gene>
    <name evidence="1" type="ORF">QJS04_geneDACA022899</name>
</gene>
<evidence type="ECO:0000313" key="2">
    <source>
        <dbReference type="Proteomes" id="UP001179952"/>
    </source>
</evidence>
<proteinExistence type="predicted"/>
<comment type="caution">
    <text evidence="1">The sequence shown here is derived from an EMBL/GenBank/DDBJ whole genome shotgun (WGS) entry which is preliminary data.</text>
</comment>
<reference evidence="1" key="1">
    <citation type="journal article" date="2023" name="Nat. Commun.">
        <title>Diploid and tetraploid genomes of Acorus and the evolution of monocots.</title>
        <authorList>
            <person name="Ma L."/>
            <person name="Liu K.W."/>
            <person name="Li Z."/>
            <person name="Hsiao Y.Y."/>
            <person name="Qi Y."/>
            <person name="Fu T."/>
            <person name="Tang G.D."/>
            <person name="Zhang D."/>
            <person name="Sun W.H."/>
            <person name="Liu D.K."/>
            <person name="Li Y."/>
            <person name="Chen G.Z."/>
            <person name="Liu X.D."/>
            <person name="Liao X.Y."/>
            <person name="Jiang Y.T."/>
            <person name="Yu X."/>
            <person name="Hao Y."/>
            <person name="Huang J."/>
            <person name="Zhao X.W."/>
            <person name="Ke S."/>
            <person name="Chen Y.Y."/>
            <person name="Wu W.L."/>
            <person name="Hsu J.L."/>
            <person name="Lin Y.F."/>
            <person name="Huang M.D."/>
            <person name="Li C.Y."/>
            <person name="Huang L."/>
            <person name="Wang Z.W."/>
            <person name="Zhao X."/>
            <person name="Zhong W.Y."/>
            <person name="Peng D.H."/>
            <person name="Ahmad S."/>
            <person name="Lan S."/>
            <person name="Zhang J.S."/>
            <person name="Tsai W.C."/>
            <person name="Van de Peer Y."/>
            <person name="Liu Z.J."/>
        </authorList>
    </citation>
    <scope>NUCLEOTIDE SEQUENCE</scope>
    <source>
        <strain evidence="1">SCP</strain>
    </source>
</reference>
<dbReference type="AlphaFoldDB" id="A0AAV9AIB4"/>
<dbReference type="EMBL" id="JAUJYN010000009">
    <property type="protein sequence ID" value="KAK1263948.1"/>
    <property type="molecule type" value="Genomic_DNA"/>
</dbReference>
<dbReference type="Proteomes" id="UP001179952">
    <property type="component" value="Unassembled WGS sequence"/>
</dbReference>